<dbReference type="CDD" id="cd18562">
    <property type="entry name" value="ABC_6TM_NdvA_beta-glucan_exporter_like"/>
    <property type="match status" value="1"/>
</dbReference>
<dbReference type="Gene3D" id="1.20.1560.10">
    <property type="entry name" value="ABC transporter type 1, transmembrane domain"/>
    <property type="match status" value="1"/>
</dbReference>
<evidence type="ECO:0000313" key="18">
    <source>
        <dbReference type="Proteomes" id="UP000193335"/>
    </source>
</evidence>
<accession>A0A1Y2JPM9</accession>
<evidence type="ECO:0000256" key="9">
    <source>
        <dbReference type="ARBA" id="ARBA00022840"/>
    </source>
</evidence>
<evidence type="ECO:0000259" key="15">
    <source>
        <dbReference type="PROSITE" id="PS50893"/>
    </source>
</evidence>
<keyword evidence="12 14" id="KW-0472">Membrane</keyword>
<dbReference type="PROSITE" id="PS00211">
    <property type="entry name" value="ABC_TRANSPORTER_1"/>
    <property type="match status" value="1"/>
</dbReference>
<feature type="transmembrane region" description="Helical" evidence="14">
    <location>
        <begin position="161"/>
        <end position="182"/>
    </location>
</feature>
<feature type="transmembrane region" description="Helical" evidence="14">
    <location>
        <begin position="243"/>
        <end position="267"/>
    </location>
</feature>
<evidence type="ECO:0000256" key="3">
    <source>
        <dbReference type="ARBA" id="ARBA00022448"/>
    </source>
</evidence>
<feature type="transmembrane region" description="Helical" evidence="14">
    <location>
        <begin position="130"/>
        <end position="155"/>
    </location>
</feature>
<dbReference type="SUPFAM" id="SSF90123">
    <property type="entry name" value="ABC transporter transmembrane region"/>
    <property type="match status" value="1"/>
</dbReference>
<evidence type="ECO:0000256" key="4">
    <source>
        <dbReference type="ARBA" id="ARBA00022475"/>
    </source>
</evidence>
<dbReference type="Gene3D" id="3.40.50.300">
    <property type="entry name" value="P-loop containing nucleotide triphosphate hydrolases"/>
    <property type="match status" value="1"/>
</dbReference>
<evidence type="ECO:0000256" key="2">
    <source>
        <dbReference type="ARBA" id="ARBA00005417"/>
    </source>
</evidence>
<gene>
    <name evidence="17" type="ORF">BSZ19_17440</name>
</gene>
<dbReference type="InterPro" id="IPR039421">
    <property type="entry name" value="Type_1_exporter"/>
</dbReference>
<evidence type="ECO:0000259" key="16">
    <source>
        <dbReference type="PROSITE" id="PS50929"/>
    </source>
</evidence>
<evidence type="ECO:0000256" key="12">
    <source>
        <dbReference type="ARBA" id="ARBA00023136"/>
    </source>
</evidence>
<evidence type="ECO:0000256" key="11">
    <source>
        <dbReference type="ARBA" id="ARBA00022989"/>
    </source>
</evidence>
<dbReference type="GO" id="GO:0016887">
    <property type="term" value="F:ATP hydrolysis activity"/>
    <property type="evidence" value="ECO:0007669"/>
    <property type="project" value="InterPro"/>
</dbReference>
<dbReference type="SUPFAM" id="SSF52540">
    <property type="entry name" value="P-loop containing nucleoside triphosphate hydrolases"/>
    <property type="match status" value="1"/>
</dbReference>
<dbReference type="InterPro" id="IPR017871">
    <property type="entry name" value="ABC_transporter-like_CS"/>
</dbReference>
<keyword evidence="8" id="KW-0547">Nucleotide-binding</keyword>
<keyword evidence="10" id="KW-1278">Translocase</keyword>
<evidence type="ECO:0000256" key="14">
    <source>
        <dbReference type="SAM" id="Phobius"/>
    </source>
</evidence>
<dbReference type="InterPro" id="IPR003439">
    <property type="entry name" value="ABC_transporter-like_ATP-bd"/>
</dbReference>
<feature type="domain" description="ABC transmembrane type-1" evidence="16">
    <location>
        <begin position="22"/>
        <end position="306"/>
    </location>
</feature>
<dbReference type="Proteomes" id="UP000193335">
    <property type="component" value="Unassembled WGS sequence"/>
</dbReference>
<dbReference type="Pfam" id="PF00664">
    <property type="entry name" value="ABC_membrane"/>
    <property type="match status" value="1"/>
</dbReference>
<keyword evidence="11 14" id="KW-1133">Transmembrane helix</keyword>
<evidence type="ECO:0000256" key="8">
    <source>
        <dbReference type="ARBA" id="ARBA00022741"/>
    </source>
</evidence>
<keyword evidence="9" id="KW-0067">ATP-binding</keyword>
<dbReference type="InterPro" id="IPR036640">
    <property type="entry name" value="ABC1_TM_sf"/>
</dbReference>
<evidence type="ECO:0000256" key="7">
    <source>
        <dbReference type="ARBA" id="ARBA00022692"/>
    </source>
</evidence>
<comment type="function">
    <text evidence="13">Involved in beta-(1--&gt;2)glucan export. Transmembrane domains (TMD) form a pore in the inner membrane and the ATP-binding domain (NBD) is responsible for energy generation.</text>
</comment>
<protein>
    <submittedName>
        <fullName evidence="17">Cyclic beta-1,2-glucan ABC transporter</fullName>
    </submittedName>
</protein>
<keyword evidence="5" id="KW-0997">Cell inner membrane</keyword>
<evidence type="ECO:0000256" key="13">
    <source>
        <dbReference type="ARBA" id="ARBA00024722"/>
    </source>
</evidence>
<comment type="similarity">
    <text evidence="2">Belongs to the ABC transporter superfamily.</text>
</comment>
<proteinExistence type="inferred from homology"/>
<dbReference type="RefSeq" id="WP_085400960.1">
    <property type="nucleotide sequence ID" value="NZ_NAFL01000245.1"/>
</dbReference>
<keyword evidence="6" id="KW-0762">Sugar transport</keyword>
<evidence type="ECO:0000256" key="1">
    <source>
        <dbReference type="ARBA" id="ARBA00004651"/>
    </source>
</evidence>
<dbReference type="SMART" id="SM00382">
    <property type="entry name" value="AAA"/>
    <property type="match status" value="1"/>
</dbReference>
<dbReference type="InterPro" id="IPR003593">
    <property type="entry name" value="AAA+_ATPase"/>
</dbReference>
<dbReference type="GO" id="GO:0015421">
    <property type="term" value="F:ABC-type oligopeptide transporter activity"/>
    <property type="evidence" value="ECO:0007669"/>
    <property type="project" value="TreeGrafter"/>
</dbReference>
<keyword evidence="4" id="KW-1003">Cell membrane</keyword>
<dbReference type="GO" id="GO:0015441">
    <property type="term" value="F:ABC-type beta-glucan transporter activity"/>
    <property type="evidence" value="ECO:0007669"/>
    <property type="project" value="InterPro"/>
</dbReference>
<keyword evidence="3" id="KW-0813">Transport</keyword>
<evidence type="ECO:0000313" key="17">
    <source>
        <dbReference type="EMBL" id="OSJ33000.1"/>
    </source>
</evidence>
<evidence type="ECO:0000256" key="5">
    <source>
        <dbReference type="ARBA" id="ARBA00022519"/>
    </source>
</evidence>
<dbReference type="InterPro" id="IPR005896">
    <property type="entry name" value="NdvA"/>
</dbReference>
<dbReference type="PANTHER" id="PTHR43394:SF1">
    <property type="entry name" value="ATP-BINDING CASSETTE SUB-FAMILY B MEMBER 10, MITOCHONDRIAL"/>
    <property type="match status" value="1"/>
</dbReference>
<dbReference type="EMBL" id="NAFL01000245">
    <property type="protein sequence ID" value="OSJ33000.1"/>
    <property type="molecule type" value="Genomic_DNA"/>
</dbReference>
<dbReference type="PROSITE" id="PS50893">
    <property type="entry name" value="ABC_TRANSPORTER_2"/>
    <property type="match status" value="1"/>
</dbReference>
<evidence type="ECO:0000256" key="10">
    <source>
        <dbReference type="ARBA" id="ARBA00022967"/>
    </source>
</evidence>
<dbReference type="AlphaFoldDB" id="A0A1Y2JPM9"/>
<organism evidence="17 18">
    <name type="scientific">Bradyrhizobium japonicum</name>
    <dbReference type="NCBI Taxonomy" id="375"/>
    <lineage>
        <taxon>Bacteria</taxon>
        <taxon>Pseudomonadati</taxon>
        <taxon>Pseudomonadota</taxon>
        <taxon>Alphaproteobacteria</taxon>
        <taxon>Hyphomicrobiales</taxon>
        <taxon>Nitrobacteraceae</taxon>
        <taxon>Bradyrhizobium</taxon>
    </lineage>
</organism>
<reference evidence="17 18" key="1">
    <citation type="submission" date="2017-03" db="EMBL/GenBank/DDBJ databases">
        <title>Whole genome sequences of fourteen strains of Bradyrhizobium canariense and one strain of Bradyrhizobium japonicum isolated from Lupinus (Papilionoideae: Genisteae) species in Algeria.</title>
        <authorList>
            <person name="Crovadore J."/>
            <person name="Chekireb D."/>
            <person name="Brachmann A."/>
            <person name="Chablais R."/>
            <person name="Cochard B."/>
            <person name="Lefort F."/>
        </authorList>
    </citation>
    <scope>NUCLEOTIDE SEQUENCE [LARGE SCALE GENOMIC DNA]</scope>
    <source>
        <strain evidence="17 18">UBMA197</strain>
    </source>
</reference>
<sequence length="598" mass="65396">MSIFSLYTRVLELLGKEARLGWLLAFANLLLAASQFAEPVLFGRIVDVLSGKSVAGSNSAWPFLLAWVAFGLFTIGCSAIVALQADRLSHRQRQAVLTDYFEHILQLPLTFHSGTHSGRLMKVMLNGTDALWRLWLGFFREHFAAILSVVVLLPLSLYLNWRLAVLLFVLCVVFTALTTFVVRRTFGMQMQVEEHYSELSARASDALGNVALVQSFVRVESEVKGLRSVADDLLAAQMPVLSWWALVTVITRASTTITVLAIFTLGIALHDQGLTSVGEIVMFVSFATMLIQKLEQVVSFINNVFMEAPRLREFFNVLDAVPTVHDRPDAIDAGRLSGLVEFNDVTFSYDGKRPAVEDLSFTALPGQTIALVGATGAGKSTAIALLHRAFDPQSGFIRIDGMDVRGVTLTSLRRNIGVVFQEALLFNRSIAENLHVGKPDATEAEMRKAAERAQALEFIERSGGFETNAGERGRMLSGGERQRLSIARALLKDPPILILDEATSALDAVTEAKVNAALDEVMKGRTTFVIAHRLSTIRNATRILVFENGRVIESGTFDELVAKGGHFAELARAQFMVQENARASVTAAEAAATAVKSP</sequence>
<keyword evidence="7 14" id="KW-0812">Transmembrane</keyword>
<dbReference type="NCBIfam" id="TIGR01192">
    <property type="entry name" value="chvA"/>
    <property type="match status" value="1"/>
</dbReference>
<dbReference type="InterPro" id="IPR027417">
    <property type="entry name" value="P-loop_NTPase"/>
</dbReference>
<name>A0A1Y2JPM9_BRAJP</name>
<feature type="transmembrane region" description="Helical" evidence="14">
    <location>
        <begin position="60"/>
        <end position="83"/>
    </location>
</feature>
<comment type="subcellular location">
    <subcellularLocation>
        <location evidence="1">Cell membrane</location>
        <topology evidence="1">Multi-pass membrane protein</topology>
    </subcellularLocation>
</comment>
<dbReference type="InterPro" id="IPR011527">
    <property type="entry name" value="ABC1_TM_dom"/>
</dbReference>
<feature type="domain" description="ABC transporter" evidence="15">
    <location>
        <begin position="340"/>
        <end position="573"/>
    </location>
</feature>
<comment type="caution">
    <text evidence="17">The sequence shown here is derived from an EMBL/GenBank/DDBJ whole genome shotgun (WGS) entry which is preliminary data.</text>
</comment>
<dbReference type="PROSITE" id="PS50929">
    <property type="entry name" value="ABC_TM1F"/>
    <property type="match status" value="1"/>
</dbReference>
<evidence type="ECO:0000256" key="6">
    <source>
        <dbReference type="ARBA" id="ARBA00022597"/>
    </source>
</evidence>
<dbReference type="GO" id="GO:0005886">
    <property type="term" value="C:plasma membrane"/>
    <property type="evidence" value="ECO:0007669"/>
    <property type="project" value="UniProtKB-SubCell"/>
</dbReference>
<dbReference type="Pfam" id="PF00005">
    <property type="entry name" value="ABC_tran"/>
    <property type="match status" value="1"/>
</dbReference>
<dbReference type="PANTHER" id="PTHR43394">
    <property type="entry name" value="ATP-DEPENDENT PERMEASE MDL1, MITOCHONDRIAL"/>
    <property type="match status" value="1"/>
</dbReference>
<dbReference type="NCBIfam" id="NF010178">
    <property type="entry name" value="PRK13657.1"/>
    <property type="match status" value="1"/>
</dbReference>
<dbReference type="FunFam" id="3.40.50.300:FF:000221">
    <property type="entry name" value="Multidrug ABC transporter ATP-binding protein"/>
    <property type="match status" value="1"/>
</dbReference>
<dbReference type="GO" id="GO:0005524">
    <property type="term" value="F:ATP binding"/>
    <property type="evidence" value="ECO:0007669"/>
    <property type="project" value="UniProtKB-KW"/>
</dbReference>